<dbReference type="InterPro" id="IPR001245">
    <property type="entry name" value="Ser-Thr/Tyr_kinase_cat_dom"/>
</dbReference>
<comment type="caution">
    <text evidence="24">Lacks conserved residue(s) required for the propagation of feature annotation.</text>
</comment>
<feature type="modified residue" description="Phosphotyrosine; by autocatalysis" evidence="23">
    <location>
        <position position="1337"/>
    </location>
</feature>
<feature type="domain" description="Sema" evidence="30">
    <location>
        <begin position="34"/>
        <end position="515"/>
    </location>
</feature>
<dbReference type="EC" id="2.7.10.1" evidence="3"/>
<dbReference type="PROSITE" id="PS00107">
    <property type="entry name" value="PROTEIN_KINASE_ATP"/>
    <property type="match status" value="1"/>
</dbReference>
<dbReference type="InterPro" id="IPR050122">
    <property type="entry name" value="RTK"/>
</dbReference>
<keyword evidence="16 22" id="KW-1015">Disulfide bond</keyword>
<dbReference type="PIRSF" id="PIRSF000617">
    <property type="entry name" value="TyrPK_HGF-R"/>
    <property type="match status" value="1"/>
</dbReference>
<evidence type="ECO:0000256" key="9">
    <source>
        <dbReference type="ARBA" id="ARBA00022741"/>
    </source>
</evidence>
<evidence type="ECO:0000256" key="21">
    <source>
        <dbReference type="PIRSR" id="PIRSR000617-2"/>
    </source>
</evidence>
<dbReference type="PANTHER" id="PTHR24416">
    <property type="entry name" value="TYROSINE-PROTEIN KINASE RECEPTOR"/>
    <property type="match status" value="1"/>
</dbReference>
<evidence type="ECO:0000256" key="22">
    <source>
        <dbReference type="PIRSR" id="PIRSR000617-3"/>
    </source>
</evidence>
<evidence type="ECO:0000256" key="18">
    <source>
        <dbReference type="ARBA" id="ARBA00023180"/>
    </source>
</evidence>
<feature type="disulfide bond" evidence="22">
    <location>
        <begin position="525"/>
        <end position="562"/>
    </location>
</feature>
<gene>
    <name evidence="31" type="ORF">ACEWY4_013190</name>
</gene>
<dbReference type="Gene3D" id="3.30.1680.10">
    <property type="entry name" value="ligand-binding face of the semaphorins, domain 2"/>
    <property type="match status" value="1"/>
</dbReference>
<evidence type="ECO:0000256" key="24">
    <source>
        <dbReference type="PROSITE-ProRule" id="PRU00352"/>
    </source>
</evidence>
<dbReference type="Pfam" id="PF01437">
    <property type="entry name" value="PSI"/>
    <property type="match status" value="1"/>
</dbReference>
<feature type="domain" description="Protein kinase" evidence="29">
    <location>
        <begin position="1066"/>
        <end position="1329"/>
    </location>
</feature>
<dbReference type="SUPFAM" id="SSF101912">
    <property type="entry name" value="Sema domain"/>
    <property type="match status" value="1"/>
</dbReference>
<feature type="region of interest" description="Disordered" evidence="26">
    <location>
        <begin position="980"/>
        <end position="1010"/>
    </location>
</feature>
<comment type="catalytic activity">
    <reaction evidence="19">
        <text>L-tyrosyl-[protein] + ATP = O-phospho-L-tyrosyl-[protein] + ADP + H(+)</text>
        <dbReference type="Rhea" id="RHEA:10596"/>
        <dbReference type="Rhea" id="RHEA-COMP:10136"/>
        <dbReference type="Rhea" id="RHEA-COMP:20101"/>
        <dbReference type="ChEBI" id="CHEBI:15378"/>
        <dbReference type="ChEBI" id="CHEBI:30616"/>
        <dbReference type="ChEBI" id="CHEBI:46858"/>
        <dbReference type="ChEBI" id="CHEBI:61978"/>
        <dbReference type="ChEBI" id="CHEBI:456216"/>
        <dbReference type="EC" id="2.7.10.1"/>
    </reaction>
</comment>
<dbReference type="SUPFAM" id="SSF103575">
    <property type="entry name" value="Plexin repeat"/>
    <property type="match status" value="1"/>
</dbReference>
<dbReference type="InterPro" id="IPR020635">
    <property type="entry name" value="Tyr_kinase_cat_dom"/>
</dbReference>
<keyword evidence="8" id="KW-0677">Repeat</keyword>
<evidence type="ECO:0000256" key="4">
    <source>
        <dbReference type="ARBA" id="ARBA00022553"/>
    </source>
</evidence>
<dbReference type="GO" id="GO:0007411">
    <property type="term" value="P:axon guidance"/>
    <property type="evidence" value="ECO:0007669"/>
    <property type="project" value="UniProtKB-ARBA"/>
</dbReference>
<dbReference type="PANTHER" id="PTHR24416:SF564">
    <property type="entry name" value="MACROPHAGE-STIMULATING PROTEIN RECEPTOR"/>
    <property type="match status" value="1"/>
</dbReference>
<dbReference type="InterPro" id="IPR008266">
    <property type="entry name" value="Tyr_kinase_AS"/>
</dbReference>
<evidence type="ECO:0000256" key="25">
    <source>
        <dbReference type="PROSITE-ProRule" id="PRU10141"/>
    </source>
</evidence>
<dbReference type="GO" id="GO:0004714">
    <property type="term" value="F:transmembrane receptor protein tyrosine kinase activity"/>
    <property type="evidence" value="ECO:0007669"/>
    <property type="project" value="UniProtKB-EC"/>
</dbReference>
<comment type="subcellular location">
    <subcellularLocation>
        <location evidence="1">Membrane</location>
        <topology evidence="1">Single-pass type I membrane protein</topology>
    </subcellularLocation>
</comment>
<dbReference type="InterPro" id="IPR001627">
    <property type="entry name" value="Semap_dom"/>
</dbReference>
<keyword evidence="6 27" id="KW-0812">Transmembrane</keyword>
<comment type="similarity">
    <text evidence="2">Belongs to the plexin family.</text>
</comment>
<dbReference type="InterPro" id="IPR000719">
    <property type="entry name" value="Prot_kinase_dom"/>
</dbReference>
<keyword evidence="9 21" id="KW-0547">Nucleotide-binding</keyword>
<dbReference type="SMART" id="SM00219">
    <property type="entry name" value="TyrKc"/>
    <property type="match status" value="1"/>
</dbReference>
<dbReference type="InterPro" id="IPR036352">
    <property type="entry name" value="Semap_dom_sf"/>
</dbReference>
<dbReference type="SMART" id="SM00630">
    <property type="entry name" value="Sema"/>
    <property type="match status" value="1"/>
</dbReference>
<keyword evidence="4" id="KW-0597">Phosphoprotein</keyword>
<feature type="binding site" evidence="21">
    <location>
        <begin position="1145"/>
        <end position="1148"/>
    </location>
    <ligand>
        <name>ATP</name>
        <dbReference type="ChEBI" id="CHEBI:30616"/>
    </ligand>
</feature>
<keyword evidence="12" id="KW-0832">Ubl conjugation</keyword>
<feature type="transmembrane region" description="Helical" evidence="27">
    <location>
        <begin position="943"/>
        <end position="969"/>
    </location>
</feature>
<name>A0ABD1JVM9_9TELE</name>
<feature type="disulfide bond" evidence="22">
    <location>
        <begin position="528"/>
        <end position="544"/>
    </location>
</feature>
<evidence type="ECO:0000256" key="13">
    <source>
        <dbReference type="ARBA" id="ARBA00022989"/>
    </source>
</evidence>
<evidence type="ECO:0000256" key="17">
    <source>
        <dbReference type="ARBA" id="ARBA00023170"/>
    </source>
</evidence>
<dbReference type="Pfam" id="PF01403">
    <property type="entry name" value="Sema"/>
    <property type="match status" value="1"/>
</dbReference>
<dbReference type="FunFam" id="2.60.40.10:FF:000213">
    <property type="entry name" value="Hepatocyte growth factor receptor"/>
    <property type="match status" value="1"/>
</dbReference>
<feature type="binding site" evidence="21">
    <location>
        <begin position="1072"/>
        <end position="1080"/>
    </location>
    <ligand>
        <name>ATP</name>
        <dbReference type="ChEBI" id="CHEBI:30616"/>
    </ligand>
</feature>
<feature type="disulfide bond" evidence="22">
    <location>
        <begin position="94"/>
        <end position="97"/>
    </location>
</feature>
<protein>
    <recommendedName>
        <fullName evidence="3">receptor protein-tyrosine kinase</fullName>
        <ecNumber evidence="3">2.7.10.1</ecNumber>
    </recommendedName>
</protein>
<dbReference type="PRINTS" id="PR00109">
    <property type="entry name" value="TYRKINASE"/>
</dbReference>
<keyword evidence="14 27" id="KW-0472">Membrane</keyword>
<dbReference type="Gene3D" id="3.30.200.20">
    <property type="entry name" value="Phosphorylase Kinase, domain 1"/>
    <property type="match status" value="1"/>
</dbReference>
<dbReference type="InterPro" id="IPR013783">
    <property type="entry name" value="Ig-like_fold"/>
</dbReference>
<dbReference type="FunFam" id="1.10.510.10:FF:000093">
    <property type="entry name" value="Hepatocyte growth factor receptor"/>
    <property type="match status" value="1"/>
</dbReference>
<dbReference type="InterPro" id="IPR014756">
    <property type="entry name" value="Ig_E-set"/>
</dbReference>
<feature type="disulfide bond" evidence="22">
    <location>
        <begin position="166"/>
        <end position="169"/>
    </location>
</feature>
<accession>A0ABD1JVM9</accession>
<dbReference type="InterPro" id="IPR016201">
    <property type="entry name" value="PSI"/>
</dbReference>
<evidence type="ECO:0000256" key="2">
    <source>
        <dbReference type="ARBA" id="ARBA00010297"/>
    </source>
</evidence>
<dbReference type="GO" id="GO:0016020">
    <property type="term" value="C:membrane"/>
    <property type="evidence" value="ECO:0007669"/>
    <property type="project" value="UniProtKB-SubCell"/>
</dbReference>
<evidence type="ECO:0000259" key="30">
    <source>
        <dbReference type="PROSITE" id="PS51004"/>
    </source>
</evidence>
<dbReference type="Pfam" id="PF01833">
    <property type="entry name" value="TIG"/>
    <property type="match status" value="2"/>
</dbReference>
<evidence type="ECO:0000256" key="6">
    <source>
        <dbReference type="ARBA" id="ARBA00022692"/>
    </source>
</evidence>
<feature type="chain" id="PRO_5044764151" description="receptor protein-tyrosine kinase" evidence="28">
    <location>
        <begin position="22"/>
        <end position="1372"/>
    </location>
</feature>
<comment type="caution">
    <text evidence="31">The sequence shown here is derived from an EMBL/GenBank/DDBJ whole genome shotgun (WGS) entry which is preliminary data.</text>
</comment>
<dbReference type="InterPro" id="IPR002165">
    <property type="entry name" value="Plexin_repeat"/>
</dbReference>
<keyword evidence="13 27" id="KW-1133">Transmembrane helix</keyword>
<dbReference type="FunFam" id="3.30.1680.10:FF:000006">
    <property type="entry name" value="Macrophage-stimulating 1 receptor b"/>
    <property type="match status" value="1"/>
</dbReference>
<dbReference type="Gene3D" id="2.130.10.10">
    <property type="entry name" value="YVTN repeat-like/Quinoprotein amine dehydrogenase"/>
    <property type="match status" value="1"/>
</dbReference>
<dbReference type="Gene3D" id="2.60.40.10">
    <property type="entry name" value="Immunoglobulins"/>
    <property type="match status" value="2"/>
</dbReference>
<dbReference type="Proteomes" id="UP001591681">
    <property type="component" value="Unassembled WGS sequence"/>
</dbReference>
<evidence type="ECO:0000256" key="26">
    <source>
        <dbReference type="SAM" id="MobiDB-lite"/>
    </source>
</evidence>
<dbReference type="InterPro" id="IPR016244">
    <property type="entry name" value="Tyr_kinase_HGF/MSP_rcpt"/>
</dbReference>
<dbReference type="Gene3D" id="1.10.510.10">
    <property type="entry name" value="Transferase(Phosphotransferase) domain 1"/>
    <property type="match status" value="1"/>
</dbReference>
<dbReference type="PROSITE" id="PS51004">
    <property type="entry name" value="SEMA"/>
    <property type="match status" value="1"/>
</dbReference>
<evidence type="ECO:0000256" key="20">
    <source>
        <dbReference type="PIRSR" id="PIRSR000617-1"/>
    </source>
</evidence>
<evidence type="ECO:0000256" key="1">
    <source>
        <dbReference type="ARBA" id="ARBA00004479"/>
    </source>
</evidence>
<evidence type="ECO:0000256" key="15">
    <source>
        <dbReference type="ARBA" id="ARBA00023137"/>
    </source>
</evidence>
<keyword evidence="5" id="KW-0808">Transferase</keyword>
<keyword evidence="7 28" id="KW-0732">Signal</keyword>
<dbReference type="PROSITE" id="PS00109">
    <property type="entry name" value="PROTEIN_KINASE_TYR"/>
    <property type="match status" value="1"/>
</dbReference>
<keyword evidence="11 21" id="KW-0067">ATP-binding</keyword>
<dbReference type="InterPro" id="IPR015943">
    <property type="entry name" value="WD40/YVTN_repeat-like_dom_sf"/>
</dbReference>
<evidence type="ECO:0000256" key="14">
    <source>
        <dbReference type="ARBA" id="ARBA00023136"/>
    </source>
</evidence>
<feature type="modified residue" description="Phosphotyrosine; by autocatalysis" evidence="23">
    <location>
        <position position="1223"/>
    </location>
</feature>
<dbReference type="Pfam" id="PF07714">
    <property type="entry name" value="PK_Tyr_Ser-Thr"/>
    <property type="match status" value="1"/>
</dbReference>
<evidence type="ECO:0000256" key="7">
    <source>
        <dbReference type="ARBA" id="ARBA00022729"/>
    </source>
</evidence>
<dbReference type="InterPro" id="IPR017441">
    <property type="entry name" value="Protein_kinase_ATP_BS"/>
</dbReference>
<feature type="disulfide bond" evidence="22">
    <location>
        <begin position="519"/>
        <end position="537"/>
    </location>
</feature>
<feature type="disulfide bond" evidence="22">
    <location>
        <begin position="540"/>
        <end position="550"/>
    </location>
</feature>
<keyword evidence="10" id="KW-0418">Kinase</keyword>
<evidence type="ECO:0000256" key="28">
    <source>
        <dbReference type="SAM" id="SignalP"/>
    </source>
</evidence>
<feature type="disulfide bond" evidence="22">
    <location>
        <begin position="382"/>
        <end position="403"/>
    </location>
</feature>
<feature type="transmembrane region" description="Helical" evidence="27">
    <location>
        <begin position="1127"/>
        <end position="1148"/>
    </location>
</feature>
<evidence type="ECO:0000256" key="10">
    <source>
        <dbReference type="ARBA" id="ARBA00022777"/>
    </source>
</evidence>
<keyword evidence="18" id="KW-0325">Glycoprotein</keyword>
<dbReference type="PROSITE" id="PS50011">
    <property type="entry name" value="PROTEIN_KINASE_DOM"/>
    <property type="match status" value="1"/>
</dbReference>
<evidence type="ECO:0000256" key="12">
    <source>
        <dbReference type="ARBA" id="ARBA00022843"/>
    </source>
</evidence>
<feature type="modified residue" description="Phosphotyrosine; by autocatalysis" evidence="23">
    <location>
        <position position="1222"/>
    </location>
</feature>
<feature type="binding site" evidence="21">
    <location>
        <position position="1196"/>
    </location>
    <ligand>
        <name>ATP</name>
        <dbReference type="ChEBI" id="CHEBI:30616"/>
    </ligand>
</feature>
<keyword evidence="15" id="KW-0829">Tyrosine-protein kinase</keyword>
<feature type="signal peptide" evidence="28">
    <location>
        <begin position="1"/>
        <end position="21"/>
    </location>
</feature>
<evidence type="ECO:0000256" key="3">
    <source>
        <dbReference type="ARBA" id="ARBA00011902"/>
    </source>
</evidence>
<evidence type="ECO:0000313" key="32">
    <source>
        <dbReference type="Proteomes" id="UP001591681"/>
    </source>
</evidence>
<sequence>MVQWVSVLVACLWTQIHVTFAVQTCPSAPREGVDFSIAYSPRYQFQTARPIQNILVNRELKEVYLASQNVLEAVDLDFVRKWQVQTGPVGSPECKTCNCGFEIDPNSPVDTDNQVLLLDPQPYLPALYTCGSTQYGVCHIYYLEADGAPPSPQCLFNEEKNSPAFCPSCIASPLGTRVSIVEDGHTVYFFAASSVNSTVASHYGRRSIAVYRPLSTEDGFEVMLGNLTVLPKLQDSYPIDYIYSFSDANYVYFLSVQRENTADASSPVQTRLGRLPAKNAEVWLYRELVLECYFSFKRRRRMSEGRNVGSYSDIVYGALQAAHSSTVGQELAPELGVKAHEHILYGAFARTDGEGKLLRESALCAFTVSAINKAIDEGVENCCSISSEQLSRGLCQYQACMSCPHENAEDNCKYQPTLVSKPFRRRDLFNRQMRNVLLTSLLVTTIGDVTVAHIGTDNGRLLQLVLRRTDASIERNIYANYSLSEGQPVFRTAAIQSNNSLLFVVGTKLVSVSPKGPGCAHFPNCQLCLGAPHFMGCGWCGDRCTLKSQCNDSATQWRNNICPPIITEFFPRTATPDGRAELTLCGWEFQSPLPPPFTPGTHRVSVGGTPCTVLPQKSSSTKLVCQIGAEVSEVSQPLSITLEVDEGKVEGRYSIQGRAQIEGFTFVVPEITDVTPSYGPQVGGTMITVSGPHLDAGTTTKIILDGADCPIKSVSTVGSVSSITCISKGSPKLEDVPIMMKIDQSQVTTTKLFSYKKNPVVTKVLPACSFDSGSNITFIGKNLDSVMKSVIRFKPNNSPHTFFEECTHTGHPTEIQCLSPMCPESDGMLFVDMDGAKGLLQHPFSCHPYARLIPIEQEDQTLKLGPGQDEVSLHHVKLNVVRSCMNITMTLGGVNCHAKILENEITCRIPKDLMIPAEGVAVQVSVNGQIHDVGWVVYVRNGAIAVIVCSIILALLVGAALAFVIMYTLRKKRKKAAIEHRLSHHSSQRGPAPDHMLMGDYRRDPSLNPTSGSSPPLVFHGLAYSAAFSSASLPLLSPDAISMKALRDDLLEEVKDVLIPAEMLTVHYGQIIGKGHFGTVYHGYLKDGHNNEIHCAVKSLTRITDLEEVEQFLREGIIMKAFHHPHVLSLLGILLPSEGLPLVVLPYMKHGDLRHFIRSEQRNPTVKDLIGFGLQVAKGMEYLAQKKFVHRDLAARNCMLDESFTVKVADFGMARDVFDKEYYSIQDHKKAKLPVKWMALESLQTQKFSTKSDVWSFGVLMWEMLTRGASPYPDVDPYDMTHFLLKGRRLPQPQYCPDALFSVMLQCWAPEPEMRPSFHALVQVVQEILSCLEGEHYISLRVTYVNLDQPRPYPALTATSSMDTLSDGHGST</sequence>
<evidence type="ECO:0000259" key="29">
    <source>
        <dbReference type="PROSITE" id="PS50011"/>
    </source>
</evidence>
<dbReference type="GO" id="GO:0005524">
    <property type="term" value="F:ATP binding"/>
    <property type="evidence" value="ECO:0007669"/>
    <property type="project" value="UniProtKB-UniRule"/>
</dbReference>
<feature type="binding site" evidence="21 25">
    <location>
        <position position="1098"/>
    </location>
    <ligand>
        <name>ATP</name>
        <dbReference type="ChEBI" id="CHEBI:30616"/>
    </ligand>
</feature>
<evidence type="ECO:0000256" key="23">
    <source>
        <dbReference type="PIRSR" id="PIRSR000617-4"/>
    </source>
</evidence>
<dbReference type="SMART" id="SM00429">
    <property type="entry name" value="IPT"/>
    <property type="match status" value="3"/>
</dbReference>
<dbReference type="CDD" id="cd00603">
    <property type="entry name" value="IPT_PCSR"/>
    <property type="match status" value="1"/>
</dbReference>
<feature type="modified residue" description="Phosphotyrosine; by autocatalysis" evidence="23">
    <location>
        <position position="1344"/>
    </location>
</feature>
<dbReference type="SUPFAM" id="SSF81296">
    <property type="entry name" value="E set domains"/>
    <property type="match status" value="3"/>
</dbReference>
<evidence type="ECO:0000256" key="11">
    <source>
        <dbReference type="ARBA" id="ARBA00022840"/>
    </source>
</evidence>
<proteinExistence type="inferred from homology"/>
<feature type="disulfide bond" evidence="22">
    <location>
        <begin position="292"/>
        <end position="364"/>
    </location>
</feature>
<keyword evidence="17" id="KW-0675">Receptor</keyword>
<evidence type="ECO:0000313" key="31">
    <source>
        <dbReference type="EMBL" id="KAL2090927.1"/>
    </source>
</evidence>
<evidence type="ECO:0000256" key="8">
    <source>
        <dbReference type="ARBA" id="ARBA00022737"/>
    </source>
</evidence>
<dbReference type="CDD" id="cd05058">
    <property type="entry name" value="PTKc_Met_Ron"/>
    <property type="match status" value="1"/>
</dbReference>
<dbReference type="FunFam" id="3.30.200.20:FF:000188">
    <property type="entry name" value="Hepatocyte growth factor receptor"/>
    <property type="match status" value="1"/>
</dbReference>
<evidence type="ECO:0000256" key="19">
    <source>
        <dbReference type="ARBA" id="ARBA00051243"/>
    </source>
</evidence>
<dbReference type="SMART" id="SM00423">
    <property type="entry name" value="PSI"/>
    <property type="match status" value="1"/>
</dbReference>
<keyword evidence="32" id="KW-1185">Reference proteome</keyword>
<dbReference type="SUPFAM" id="SSF56112">
    <property type="entry name" value="Protein kinase-like (PK-like)"/>
    <property type="match status" value="1"/>
</dbReference>
<dbReference type="InterPro" id="IPR002909">
    <property type="entry name" value="IPT_dom"/>
</dbReference>
<dbReference type="InterPro" id="IPR011009">
    <property type="entry name" value="Kinase-like_dom_sf"/>
</dbReference>
<dbReference type="EMBL" id="JBHFQA010000011">
    <property type="protein sequence ID" value="KAL2090927.1"/>
    <property type="molecule type" value="Genomic_DNA"/>
</dbReference>
<reference evidence="31 32" key="1">
    <citation type="submission" date="2024-09" db="EMBL/GenBank/DDBJ databases">
        <title>A chromosome-level genome assembly of Gray's grenadier anchovy, Coilia grayii.</title>
        <authorList>
            <person name="Fu Z."/>
        </authorList>
    </citation>
    <scope>NUCLEOTIDE SEQUENCE [LARGE SCALE GENOMIC DNA]</scope>
    <source>
        <strain evidence="31">G4</strain>
        <tissue evidence="31">Muscle</tissue>
    </source>
</reference>
<evidence type="ECO:0000256" key="27">
    <source>
        <dbReference type="SAM" id="Phobius"/>
    </source>
</evidence>
<organism evidence="31 32">
    <name type="scientific">Coilia grayii</name>
    <name type="common">Gray's grenadier anchovy</name>
    <dbReference type="NCBI Taxonomy" id="363190"/>
    <lineage>
        <taxon>Eukaryota</taxon>
        <taxon>Metazoa</taxon>
        <taxon>Chordata</taxon>
        <taxon>Craniata</taxon>
        <taxon>Vertebrata</taxon>
        <taxon>Euteleostomi</taxon>
        <taxon>Actinopterygii</taxon>
        <taxon>Neopterygii</taxon>
        <taxon>Teleostei</taxon>
        <taxon>Clupei</taxon>
        <taxon>Clupeiformes</taxon>
        <taxon>Clupeoidei</taxon>
        <taxon>Engraulidae</taxon>
        <taxon>Coilinae</taxon>
        <taxon>Coilia</taxon>
    </lineage>
</organism>
<feature type="disulfide bond" evidence="22">
    <location>
        <begin position="130"/>
        <end position="138"/>
    </location>
</feature>
<evidence type="ECO:0000256" key="5">
    <source>
        <dbReference type="ARBA" id="ARBA00022679"/>
    </source>
</evidence>
<feature type="active site" description="Proton acceptor" evidence="20">
    <location>
        <position position="1192"/>
    </location>
</feature>
<evidence type="ECO:0000256" key="16">
    <source>
        <dbReference type="ARBA" id="ARBA00023157"/>
    </source>
</evidence>